<accession>A0A818S3Q7</accession>
<feature type="transmembrane region" description="Helical" evidence="1">
    <location>
        <begin position="70"/>
        <end position="88"/>
    </location>
</feature>
<proteinExistence type="predicted"/>
<dbReference type="GO" id="GO:0005886">
    <property type="term" value="C:plasma membrane"/>
    <property type="evidence" value="ECO:0007669"/>
    <property type="project" value="TreeGrafter"/>
</dbReference>
<dbReference type="Proteomes" id="UP000663868">
    <property type="component" value="Unassembled WGS sequence"/>
</dbReference>
<protein>
    <submittedName>
        <fullName evidence="2">Uncharacterized protein</fullName>
    </submittedName>
</protein>
<dbReference type="GO" id="GO:0008324">
    <property type="term" value="F:monoatomic cation transmembrane transporter activity"/>
    <property type="evidence" value="ECO:0007669"/>
    <property type="project" value="InterPro"/>
</dbReference>
<organism evidence="2 3">
    <name type="scientific">Adineta steineri</name>
    <dbReference type="NCBI Taxonomy" id="433720"/>
    <lineage>
        <taxon>Eukaryota</taxon>
        <taxon>Metazoa</taxon>
        <taxon>Spiralia</taxon>
        <taxon>Gnathifera</taxon>
        <taxon>Rotifera</taxon>
        <taxon>Eurotatoria</taxon>
        <taxon>Bdelloidea</taxon>
        <taxon>Adinetida</taxon>
        <taxon>Adinetidae</taxon>
        <taxon>Adineta</taxon>
    </lineage>
</organism>
<sequence>MWSLSSAVESIELSNTVYENDNSFDSGINSNESEVAILIRDQNCSRYNKTTVSTIFDRNEEKWYIVARQVFIPFIMAGFGTVAAGLVLERVTANIGNMDKNSELRSMIIGNIILTRLQAIVVGFLAALVSLTMG</sequence>
<feature type="transmembrane region" description="Helical" evidence="1">
    <location>
        <begin position="108"/>
        <end position="131"/>
    </location>
</feature>
<dbReference type="EMBL" id="CAJOBB010000370">
    <property type="protein sequence ID" value="CAF3663828.1"/>
    <property type="molecule type" value="Genomic_DNA"/>
</dbReference>
<evidence type="ECO:0000256" key="1">
    <source>
        <dbReference type="SAM" id="Phobius"/>
    </source>
</evidence>
<dbReference type="InterPro" id="IPR045349">
    <property type="entry name" value="SLC41A1-3"/>
</dbReference>
<keyword evidence="1" id="KW-1133">Transmembrane helix</keyword>
<dbReference type="PANTHER" id="PTHR16228:SF7">
    <property type="entry name" value="SLC41A_MGTE INTEGRAL MEMBRANE DOMAIN-CONTAINING PROTEIN"/>
    <property type="match status" value="1"/>
</dbReference>
<reference evidence="2" key="1">
    <citation type="submission" date="2021-02" db="EMBL/GenBank/DDBJ databases">
        <authorList>
            <person name="Nowell W R."/>
        </authorList>
    </citation>
    <scope>NUCLEOTIDE SEQUENCE</scope>
</reference>
<keyword evidence="1" id="KW-0812">Transmembrane</keyword>
<dbReference type="AlphaFoldDB" id="A0A818S3Q7"/>
<gene>
    <name evidence="2" type="ORF">KXQ929_LOCUS8503</name>
</gene>
<evidence type="ECO:0000313" key="2">
    <source>
        <dbReference type="EMBL" id="CAF3663828.1"/>
    </source>
</evidence>
<comment type="caution">
    <text evidence="2">The sequence shown here is derived from an EMBL/GenBank/DDBJ whole genome shotgun (WGS) entry which is preliminary data.</text>
</comment>
<evidence type="ECO:0000313" key="3">
    <source>
        <dbReference type="Proteomes" id="UP000663868"/>
    </source>
</evidence>
<name>A0A818S3Q7_9BILA</name>
<keyword evidence="1" id="KW-0472">Membrane</keyword>
<dbReference type="PANTHER" id="PTHR16228">
    <property type="entry name" value="DIVALENT CATION TRANSPORTER SOLUTE CARRIER FAMILY 41"/>
    <property type="match status" value="1"/>
</dbReference>